<evidence type="ECO:0000313" key="2">
    <source>
        <dbReference type="WBParaSite" id="JU765_v2.g19767.t2"/>
    </source>
</evidence>
<dbReference type="WBParaSite" id="JU765_v2.g19767.t2">
    <property type="protein sequence ID" value="JU765_v2.g19767.t2"/>
    <property type="gene ID" value="JU765_v2.g19767"/>
</dbReference>
<dbReference type="Proteomes" id="UP000887576">
    <property type="component" value="Unplaced"/>
</dbReference>
<protein>
    <submittedName>
        <fullName evidence="2">Post-GPI attachment to proteins factor 3</fullName>
    </submittedName>
</protein>
<proteinExistence type="predicted"/>
<accession>A0AC34QVM5</accession>
<organism evidence="1 2">
    <name type="scientific">Panagrolaimus sp. JU765</name>
    <dbReference type="NCBI Taxonomy" id="591449"/>
    <lineage>
        <taxon>Eukaryota</taxon>
        <taxon>Metazoa</taxon>
        <taxon>Ecdysozoa</taxon>
        <taxon>Nematoda</taxon>
        <taxon>Chromadorea</taxon>
        <taxon>Rhabditida</taxon>
        <taxon>Tylenchina</taxon>
        <taxon>Panagrolaimomorpha</taxon>
        <taxon>Panagrolaimoidea</taxon>
        <taxon>Panagrolaimidae</taxon>
        <taxon>Panagrolaimus</taxon>
    </lineage>
</organism>
<sequence length="202" mass="23798">MKIEEDDRMKNIWKYYCYIGIIIWMFSTIFHSRDFWLTELLDYFGAFGIVCYTFYVSIIFTFPWLQRNQDGLKINYFIAGCLIAFYSTRVLLFLTGIDYGLNMFYCIILSIITGIIYITWILKEIIQGKKRESLKYLGIIIGIGLISACFEILDFPPILWIIDAHSIFHALTIPTPLLLAKFAYEESEYEQGRRKMVIGKYV</sequence>
<evidence type="ECO:0000313" key="1">
    <source>
        <dbReference type="Proteomes" id="UP000887576"/>
    </source>
</evidence>
<name>A0AC34QVM5_9BILA</name>
<reference evidence="2" key="1">
    <citation type="submission" date="2022-11" db="UniProtKB">
        <authorList>
            <consortium name="WormBaseParasite"/>
        </authorList>
    </citation>
    <scope>IDENTIFICATION</scope>
</reference>